<feature type="transmembrane region" description="Helical" evidence="1">
    <location>
        <begin position="78"/>
        <end position="98"/>
    </location>
</feature>
<reference evidence="2 3" key="1">
    <citation type="submission" date="2019-04" db="EMBL/GenBank/DDBJ databases">
        <title>Pedobacter sp. RP-3-22 sp. nov., isolated from Arctic soil.</title>
        <authorList>
            <person name="Dahal R.H."/>
            <person name="Kim D.-U."/>
        </authorList>
    </citation>
    <scope>NUCLEOTIDE SEQUENCE [LARGE SCALE GENOMIC DNA]</scope>
    <source>
        <strain evidence="2 3">RP-3-22</strain>
    </source>
</reference>
<evidence type="ECO:0000313" key="3">
    <source>
        <dbReference type="Proteomes" id="UP000309488"/>
    </source>
</evidence>
<feature type="transmembrane region" description="Helical" evidence="1">
    <location>
        <begin position="52"/>
        <end position="71"/>
    </location>
</feature>
<gene>
    <name evidence="2" type="ORF">FA048_02965</name>
</gene>
<name>A0A4U1CUN9_9SPHI</name>
<organism evidence="2 3">
    <name type="scientific">Pedobacter polaris</name>
    <dbReference type="NCBI Taxonomy" id="2571273"/>
    <lineage>
        <taxon>Bacteria</taxon>
        <taxon>Pseudomonadati</taxon>
        <taxon>Bacteroidota</taxon>
        <taxon>Sphingobacteriia</taxon>
        <taxon>Sphingobacteriales</taxon>
        <taxon>Sphingobacteriaceae</taxon>
        <taxon>Pedobacter</taxon>
    </lineage>
</organism>
<evidence type="ECO:0000256" key="1">
    <source>
        <dbReference type="SAM" id="Phobius"/>
    </source>
</evidence>
<evidence type="ECO:0000313" key="2">
    <source>
        <dbReference type="EMBL" id="TKC12594.1"/>
    </source>
</evidence>
<comment type="caution">
    <text evidence="2">The sequence shown here is derived from an EMBL/GenBank/DDBJ whole genome shotgun (WGS) entry which is preliminary data.</text>
</comment>
<evidence type="ECO:0008006" key="4">
    <source>
        <dbReference type="Google" id="ProtNLM"/>
    </source>
</evidence>
<keyword evidence="3" id="KW-1185">Reference proteome</keyword>
<dbReference type="OrthoDB" id="771409at2"/>
<accession>A0A4U1CUN9</accession>
<dbReference type="RefSeq" id="WP_136838718.1">
    <property type="nucleotide sequence ID" value="NZ_SWBR01000001.1"/>
</dbReference>
<protein>
    <recommendedName>
        <fullName evidence="4">DUF4293 family protein</fullName>
    </recommendedName>
</protein>
<dbReference type="EMBL" id="SWBR01000001">
    <property type="protein sequence ID" value="TKC12594.1"/>
    <property type="molecule type" value="Genomic_DNA"/>
</dbReference>
<keyword evidence="1" id="KW-0812">Transmembrane</keyword>
<keyword evidence="1" id="KW-0472">Membrane</keyword>
<keyword evidence="1" id="KW-1133">Transmembrane helix</keyword>
<sequence length="101" mass="11397">MKNLKFIIATLLLATGISSFIYWFTITAKDISFDAMKAEYATAFPSFLQNTVLHTFVIILILVTAGVLYLQSRMQNKFKIAATGGMILSFLLAFWQLFSLM</sequence>
<dbReference type="Proteomes" id="UP000309488">
    <property type="component" value="Unassembled WGS sequence"/>
</dbReference>
<dbReference type="AlphaFoldDB" id="A0A4U1CUN9"/>
<proteinExistence type="predicted"/>